<feature type="region of interest" description="Disordered" evidence="8">
    <location>
        <begin position="212"/>
        <end position="254"/>
    </location>
</feature>
<keyword evidence="7" id="KW-0067">ATP-binding</keyword>
<accession>A0A7X0KNM9</accession>
<dbReference type="EC" id="2.7.13.3" evidence="2"/>
<keyword evidence="6" id="KW-0418">Kinase</keyword>
<comment type="caution">
    <text evidence="10">The sequence shown here is derived from an EMBL/GenBank/DDBJ whole genome shotgun (WGS) entry which is preliminary data.</text>
</comment>
<evidence type="ECO:0000256" key="5">
    <source>
        <dbReference type="ARBA" id="ARBA00022741"/>
    </source>
</evidence>
<dbReference type="AlphaFoldDB" id="A0A7X0KNM9"/>
<evidence type="ECO:0000256" key="6">
    <source>
        <dbReference type="ARBA" id="ARBA00022777"/>
    </source>
</evidence>
<organism evidence="10 11">
    <name type="scientific">Aminobacter aganoensis</name>
    <dbReference type="NCBI Taxonomy" id="83264"/>
    <lineage>
        <taxon>Bacteria</taxon>
        <taxon>Pseudomonadati</taxon>
        <taxon>Pseudomonadota</taxon>
        <taxon>Alphaproteobacteria</taxon>
        <taxon>Hyphomicrobiales</taxon>
        <taxon>Phyllobacteriaceae</taxon>
        <taxon>Aminobacter</taxon>
    </lineage>
</organism>
<evidence type="ECO:0000256" key="3">
    <source>
        <dbReference type="ARBA" id="ARBA00022553"/>
    </source>
</evidence>
<proteinExistence type="predicted"/>
<dbReference type="SMART" id="SM00911">
    <property type="entry name" value="HWE_HK"/>
    <property type="match status" value="1"/>
</dbReference>
<dbReference type="PANTHER" id="PTHR41523">
    <property type="entry name" value="TWO-COMPONENT SYSTEM SENSOR PROTEIN"/>
    <property type="match status" value="1"/>
</dbReference>
<evidence type="ECO:0000256" key="7">
    <source>
        <dbReference type="ARBA" id="ARBA00022840"/>
    </source>
</evidence>
<dbReference type="GO" id="GO:0005524">
    <property type="term" value="F:ATP binding"/>
    <property type="evidence" value="ECO:0007669"/>
    <property type="project" value="UniProtKB-KW"/>
</dbReference>
<dbReference type="Pfam" id="PF07536">
    <property type="entry name" value="HWE_HK"/>
    <property type="match status" value="1"/>
</dbReference>
<sequence>MPAVHFFETFKVDRFETIGKYIYDLGDGQWDIPALRVLLMEVIPKSAAAINYEVEHDFPGLGRRTMLVSARTLHHPNNGSHTMLLSIEDATDRLDREATKDMLFGELRHRMKNLLAVAQSIARQTTTEGRSAEEYRYAFLGRFGALVQAQDLAFAEQDETALAAAVERILAPYAPNPEAVAIESGADDVLGPRTVPQLCSTRVGHERGQIWGTFSSRRPSAGQLGSRGRQPPPAQVGGEWRAAGRPARHHGLRL</sequence>
<dbReference type="RefSeq" id="WP_343065643.1">
    <property type="nucleotide sequence ID" value="NZ_BAABEG010000004.1"/>
</dbReference>
<evidence type="ECO:0000313" key="10">
    <source>
        <dbReference type="EMBL" id="MBB6357284.1"/>
    </source>
</evidence>
<evidence type="ECO:0000313" key="11">
    <source>
        <dbReference type="Proteomes" id="UP000536262"/>
    </source>
</evidence>
<evidence type="ECO:0000256" key="8">
    <source>
        <dbReference type="SAM" id="MobiDB-lite"/>
    </source>
</evidence>
<evidence type="ECO:0000256" key="4">
    <source>
        <dbReference type="ARBA" id="ARBA00022679"/>
    </source>
</evidence>
<protein>
    <recommendedName>
        <fullName evidence="2">histidine kinase</fullName>
        <ecNumber evidence="2">2.7.13.3</ecNumber>
    </recommendedName>
</protein>
<evidence type="ECO:0000256" key="1">
    <source>
        <dbReference type="ARBA" id="ARBA00000085"/>
    </source>
</evidence>
<dbReference type="EMBL" id="JACHOU010000022">
    <property type="protein sequence ID" value="MBB6357284.1"/>
    <property type="molecule type" value="Genomic_DNA"/>
</dbReference>
<keyword evidence="11" id="KW-1185">Reference proteome</keyword>
<dbReference type="InterPro" id="IPR011102">
    <property type="entry name" value="Sig_transdc_His_kinase_HWE"/>
</dbReference>
<evidence type="ECO:0000259" key="9">
    <source>
        <dbReference type="SMART" id="SM00911"/>
    </source>
</evidence>
<dbReference type="GO" id="GO:0004673">
    <property type="term" value="F:protein histidine kinase activity"/>
    <property type="evidence" value="ECO:0007669"/>
    <property type="project" value="UniProtKB-EC"/>
</dbReference>
<keyword evidence="4" id="KW-0808">Transferase</keyword>
<dbReference type="PANTHER" id="PTHR41523:SF8">
    <property type="entry name" value="ETHYLENE RESPONSE SENSOR PROTEIN"/>
    <property type="match status" value="1"/>
</dbReference>
<comment type="catalytic activity">
    <reaction evidence="1">
        <text>ATP + protein L-histidine = ADP + protein N-phospho-L-histidine.</text>
        <dbReference type="EC" id="2.7.13.3"/>
    </reaction>
</comment>
<keyword evidence="5" id="KW-0547">Nucleotide-binding</keyword>
<gene>
    <name evidence="10" type="ORF">GGR00_005105</name>
</gene>
<evidence type="ECO:0000256" key="2">
    <source>
        <dbReference type="ARBA" id="ARBA00012438"/>
    </source>
</evidence>
<keyword evidence="3" id="KW-0597">Phosphoprotein</keyword>
<reference evidence="10 11" key="1">
    <citation type="submission" date="2020-08" db="EMBL/GenBank/DDBJ databases">
        <title>Genomic Encyclopedia of Type Strains, Phase IV (KMG-IV): sequencing the most valuable type-strain genomes for metagenomic binning, comparative biology and taxonomic classification.</title>
        <authorList>
            <person name="Goeker M."/>
        </authorList>
    </citation>
    <scope>NUCLEOTIDE SEQUENCE [LARGE SCALE GENOMIC DNA]</scope>
    <source>
        <strain evidence="10 11">DSM 7051</strain>
    </source>
</reference>
<dbReference type="Proteomes" id="UP000536262">
    <property type="component" value="Unassembled WGS sequence"/>
</dbReference>
<name>A0A7X0KNM9_9HYPH</name>
<feature type="domain" description="Signal transduction histidine kinase HWE region" evidence="9">
    <location>
        <begin position="106"/>
        <end position="187"/>
    </location>
</feature>